<name>A0A7V8RCB8_9SPHN</name>
<evidence type="ECO:0000256" key="4">
    <source>
        <dbReference type="ARBA" id="ARBA00023157"/>
    </source>
</evidence>
<keyword evidence="3 11" id="KW-0136">Cellulose degradation</keyword>
<evidence type="ECO:0000256" key="5">
    <source>
        <dbReference type="ARBA" id="ARBA00023277"/>
    </source>
</evidence>
<dbReference type="Gene3D" id="3.20.20.40">
    <property type="entry name" value="1, 4-beta cellobiohydrolase"/>
    <property type="match status" value="1"/>
</dbReference>
<feature type="signal peptide" evidence="11">
    <location>
        <begin position="1"/>
        <end position="21"/>
    </location>
</feature>
<dbReference type="Proteomes" id="UP000589292">
    <property type="component" value="Unassembled WGS sequence"/>
</dbReference>
<evidence type="ECO:0000256" key="9">
    <source>
        <dbReference type="PIRSR" id="PIRSR001100-2"/>
    </source>
</evidence>
<dbReference type="GO" id="GO:0030245">
    <property type="term" value="P:cellulose catabolic process"/>
    <property type="evidence" value="ECO:0007669"/>
    <property type="project" value="UniProtKB-KW"/>
</dbReference>
<feature type="binding site" evidence="9">
    <location>
        <position position="197"/>
    </location>
    <ligand>
        <name>substrate</name>
    </ligand>
</feature>
<dbReference type="InterPro" id="IPR036434">
    <property type="entry name" value="Beta_cellobiohydrolase_sf"/>
</dbReference>
<comment type="caution">
    <text evidence="12">The sequence shown here is derived from an EMBL/GenBank/DDBJ whole genome shotgun (WGS) entry which is preliminary data.</text>
</comment>
<accession>A0A7V8RCB8</accession>
<dbReference type="SUPFAM" id="SSF51989">
    <property type="entry name" value="Glycosyl hydrolases family 6, cellulases"/>
    <property type="match status" value="1"/>
</dbReference>
<keyword evidence="1 11" id="KW-0732">Signal</keyword>
<dbReference type="PANTHER" id="PTHR34876:SF4">
    <property type="entry name" value="1,4-BETA-D-GLUCAN CELLOBIOHYDROLASE C-RELATED"/>
    <property type="match status" value="1"/>
</dbReference>
<evidence type="ECO:0000256" key="7">
    <source>
        <dbReference type="ARBA" id="ARBA00023326"/>
    </source>
</evidence>
<evidence type="ECO:0000256" key="6">
    <source>
        <dbReference type="ARBA" id="ARBA00023295"/>
    </source>
</evidence>
<dbReference type="AlphaFoldDB" id="A0A7V8RCB8"/>
<organism evidence="12 13">
    <name type="scientific">Sphingomonas ursincola</name>
    <dbReference type="NCBI Taxonomy" id="56361"/>
    <lineage>
        <taxon>Bacteria</taxon>
        <taxon>Pseudomonadati</taxon>
        <taxon>Pseudomonadota</taxon>
        <taxon>Alphaproteobacteria</taxon>
        <taxon>Sphingomonadales</taxon>
        <taxon>Sphingomonadaceae</taxon>
        <taxon>Sphingomonas</taxon>
    </lineage>
</organism>
<feature type="active site" description="Proton donor" evidence="8">
    <location>
        <position position="138"/>
    </location>
</feature>
<protein>
    <recommendedName>
        <fullName evidence="11">Glucanase</fullName>
        <ecNumber evidence="11">3.2.1.-</ecNumber>
    </recommendedName>
</protein>
<comment type="similarity">
    <text evidence="11">Belongs to the glycosyl hydrolase family 6.</text>
</comment>
<feature type="active site" description="Proton acceptor" evidence="8">
    <location>
        <position position="355"/>
    </location>
</feature>
<dbReference type="InterPro" id="IPR016288">
    <property type="entry name" value="Beta_cellobiohydrolase"/>
</dbReference>
<evidence type="ECO:0000256" key="2">
    <source>
        <dbReference type="ARBA" id="ARBA00022801"/>
    </source>
</evidence>
<feature type="binding site" evidence="9">
    <location>
        <position position="321"/>
    </location>
    <ligand>
        <name>substrate</name>
    </ligand>
</feature>
<dbReference type="EC" id="3.2.1.-" evidence="11"/>
<evidence type="ECO:0000313" key="13">
    <source>
        <dbReference type="Proteomes" id="UP000589292"/>
    </source>
</evidence>
<proteinExistence type="inferred from homology"/>
<dbReference type="PROSITE" id="PS00655">
    <property type="entry name" value="GLYCOSYL_HYDROL_F6_1"/>
    <property type="match status" value="1"/>
</dbReference>
<evidence type="ECO:0000256" key="8">
    <source>
        <dbReference type="PIRSR" id="PIRSR001100-1"/>
    </source>
</evidence>
<dbReference type="PIRSF" id="PIRSF001100">
    <property type="entry name" value="Beta_cellobiohydrolase"/>
    <property type="match status" value="1"/>
</dbReference>
<keyword evidence="5 11" id="KW-0119">Carbohydrate metabolism</keyword>
<feature type="binding site" evidence="9">
    <location>
        <position position="224"/>
    </location>
    <ligand>
        <name>substrate</name>
    </ligand>
</feature>
<gene>
    <name evidence="12" type="ORF">FG486_05785</name>
</gene>
<dbReference type="InterPro" id="IPR001524">
    <property type="entry name" value="Glyco_hydro_6_CS"/>
</dbReference>
<dbReference type="RefSeq" id="WP_181266765.1">
    <property type="nucleotide sequence ID" value="NZ_BAAAGB010000002.1"/>
</dbReference>
<keyword evidence="2 11" id="KW-0378">Hydrolase</keyword>
<keyword evidence="7 11" id="KW-0624">Polysaccharide degradation</keyword>
<dbReference type="GO" id="GO:0004553">
    <property type="term" value="F:hydrolase activity, hydrolyzing O-glycosyl compounds"/>
    <property type="evidence" value="ECO:0007669"/>
    <property type="project" value="InterPro"/>
</dbReference>
<keyword evidence="6 11" id="KW-0326">Glycosidase</keyword>
<sequence>MRLKFLAFALALLAPAAIAPAAVKPPTLFVDERSTTVQAAEKLEGAAREDALLLARIPSATWLAYGTPEIVEAQARDVTERAAAKGQIPVLVAYNIPYRDCALYSAGGAADGVAYLAWVAGLARGVGNRQAIIVLEPDGLGVIPWHRNLAGDLEGCRPEGQDEAAASRRYDQLRGAVAILGALPRARVYLDGTGSSWLAPGEIASRLIRADVDKVAGFFLNVSNFESDARVVPYAHWVSNCIALVTQGGLDPRACPSQFSAEPFERPGNRRQIDAAYDRLFAERGLKRTPKSQKHALIDTSRNGLGSWKPPAGRYRDAEVWCNPPGRGLGRRPTLITREAYVDGFLWIKVPGESDGECLRGTAGPIDPERGVKAPAAGQWFASQARELIERAEPPLKRE</sequence>
<evidence type="ECO:0000256" key="3">
    <source>
        <dbReference type="ARBA" id="ARBA00023001"/>
    </source>
</evidence>
<dbReference type="PANTHER" id="PTHR34876">
    <property type="match status" value="1"/>
</dbReference>
<dbReference type="EMBL" id="VDES01000001">
    <property type="protein sequence ID" value="MBA1373842.1"/>
    <property type="molecule type" value="Genomic_DNA"/>
</dbReference>
<feature type="binding site" evidence="9">
    <location>
        <position position="349"/>
    </location>
    <ligand>
        <name>substrate</name>
    </ligand>
</feature>
<evidence type="ECO:0000256" key="10">
    <source>
        <dbReference type="PROSITE-ProRule" id="PRU10056"/>
    </source>
</evidence>
<evidence type="ECO:0000256" key="1">
    <source>
        <dbReference type="ARBA" id="ARBA00022729"/>
    </source>
</evidence>
<reference evidence="12 13" key="1">
    <citation type="journal article" date="1994" name="Int. J. Syst. Bacteriol.">
        <title>Phylogenetic positions of novel aerobic, bacteriochlorophyll a-containing bacteria and description of Roseococcus thiosulfatophilus gen. nov., sp. nov., Erythromicrobium ramosum gen. nov., sp. nov., and Erythrobacter litoralis sp. nov.</title>
        <authorList>
            <person name="Yurkov V."/>
            <person name="Stackebrandt E."/>
            <person name="Holmes A."/>
            <person name="Fuerst J.A."/>
            <person name="Hugenholtz P."/>
            <person name="Golecki J."/>
            <person name="Gad'on N."/>
            <person name="Gorlenko V.M."/>
            <person name="Kompantseva E.I."/>
            <person name="Drews G."/>
        </authorList>
    </citation>
    <scope>NUCLEOTIDE SEQUENCE [LARGE SCALE GENOMIC DNA]</scope>
    <source>
        <strain evidence="12 13">KR-99</strain>
    </source>
</reference>
<evidence type="ECO:0000313" key="12">
    <source>
        <dbReference type="EMBL" id="MBA1373842.1"/>
    </source>
</evidence>
<feature type="chain" id="PRO_5031603866" description="Glucanase" evidence="11">
    <location>
        <begin position="22"/>
        <end position="399"/>
    </location>
</feature>
<feature type="active site" evidence="10">
    <location>
        <position position="100"/>
    </location>
</feature>
<dbReference type="PRINTS" id="PR00733">
    <property type="entry name" value="GLHYDRLASE6"/>
</dbReference>
<keyword evidence="4" id="KW-1015">Disulfide bond</keyword>
<feature type="binding site" evidence="9">
    <location>
        <position position="353"/>
    </location>
    <ligand>
        <name>substrate</name>
    </ligand>
</feature>
<evidence type="ECO:0000256" key="11">
    <source>
        <dbReference type="RuleBase" id="RU361186"/>
    </source>
</evidence>
<keyword evidence="13" id="KW-1185">Reference proteome</keyword>
<feature type="binding site" evidence="9">
    <location>
        <position position="62"/>
    </location>
    <ligand>
        <name>substrate</name>
    </ligand>
</feature>
<dbReference type="Pfam" id="PF01341">
    <property type="entry name" value="Glyco_hydro_6"/>
    <property type="match status" value="1"/>
</dbReference>